<feature type="transmembrane region" description="Helical" evidence="2">
    <location>
        <begin position="25"/>
        <end position="46"/>
    </location>
</feature>
<evidence type="ECO:0000256" key="2">
    <source>
        <dbReference type="SAM" id="Phobius"/>
    </source>
</evidence>
<dbReference type="GO" id="GO:0042834">
    <property type="term" value="F:peptidoglycan binding"/>
    <property type="evidence" value="ECO:0007669"/>
    <property type="project" value="InterPro"/>
</dbReference>
<reference evidence="4" key="1">
    <citation type="submission" date="2020-01" db="EMBL/GenBank/DDBJ databases">
        <authorList>
            <person name="Yang Y."/>
            <person name="Kwon Y.M."/>
        </authorList>
    </citation>
    <scope>NUCLEOTIDE SEQUENCE</scope>
    <source>
        <strain evidence="4">PG104</strain>
    </source>
</reference>
<dbReference type="RefSeq" id="WP_211784855.1">
    <property type="nucleotide sequence ID" value="NZ_CP047289.1"/>
</dbReference>
<evidence type="ECO:0000313" key="4">
    <source>
        <dbReference type="EMBL" id="QUS35608.1"/>
    </source>
</evidence>
<organism evidence="4 5">
    <name type="scientific">Falsirhodobacter algicola</name>
    <dbReference type="NCBI Taxonomy" id="2692330"/>
    <lineage>
        <taxon>Bacteria</taxon>
        <taxon>Pseudomonadati</taxon>
        <taxon>Pseudomonadota</taxon>
        <taxon>Alphaproteobacteria</taxon>
        <taxon>Rhodobacterales</taxon>
        <taxon>Paracoccaceae</taxon>
        <taxon>Falsirhodobacter</taxon>
    </lineage>
</organism>
<dbReference type="InterPro" id="IPR007730">
    <property type="entry name" value="SPOR-like_dom"/>
</dbReference>
<keyword evidence="2" id="KW-1133">Transmembrane helix</keyword>
<sequence length="323" mass="33801">MAEVDFDEFDSVDYHAPRSARVQRIVHLAGAVSSVAMVIGLAVWGYNVAVRDVRGVPVIRAMEGPMRVTPDDPGGQIADNQGLLVNDIAATGTSGPIPSEIMLAPNAAELDLGDGPGLEGDAPPPEVMAAVAEASGVVGTVVMPERLPEPSGQPVREDREETGASTVEGDPVQELFVPPPAIDPTLIPQELVREPDIPPAPPGAVTHSPRPQIRPGALARATAVPVPASSTQEVSVTALKSGESLVQLGAFDSPEQARSEWTRLSGKFGSLLAGKKLVVQQTVSGGRTFFRLRAQGFEGEPDARRFCSALLAENAACIPVIVR</sequence>
<protein>
    <submittedName>
        <fullName evidence="4">SPOR domain-containing protein</fullName>
    </submittedName>
</protein>
<accession>A0A8J8SKQ7</accession>
<feature type="region of interest" description="Disordered" evidence="1">
    <location>
        <begin position="144"/>
        <end position="166"/>
    </location>
</feature>
<dbReference type="Gene3D" id="3.30.70.1070">
    <property type="entry name" value="Sporulation related repeat"/>
    <property type="match status" value="1"/>
</dbReference>
<dbReference type="Proteomes" id="UP000679284">
    <property type="component" value="Chromosome"/>
</dbReference>
<dbReference type="AlphaFoldDB" id="A0A8J8SKQ7"/>
<dbReference type="KEGG" id="fap:GR316_04585"/>
<keyword evidence="2" id="KW-0472">Membrane</keyword>
<evidence type="ECO:0000259" key="3">
    <source>
        <dbReference type="PROSITE" id="PS51724"/>
    </source>
</evidence>
<dbReference type="Pfam" id="PF05036">
    <property type="entry name" value="SPOR"/>
    <property type="match status" value="1"/>
</dbReference>
<gene>
    <name evidence="4" type="ORF">GR316_04585</name>
</gene>
<name>A0A8J8SKQ7_9RHOB</name>
<keyword evidence="2" id="KW-0812">Transmembrane</keyword>
<dbReference type="PROSITE" id="PS51724">
    <property type="entry name" value="SPOR"/>
    <property type="match status" value="1"/>
</dbReference>
<dbReference type="InterPro" id="IPR036680">
    <property type="entry name" value="SPOR-like_sf"/>
</dbReference>
<feature type="domain" description="SPOR" evidence="3">
    <location>
        <begin position="238"/>
        <end position="323"/>
    </location>
</feature>
<keyword evidence="5" id="KW-1185">Reference proteome</keyword>
<evidence type="ECO:0000256" key="1">
    <source>
        <dbReference type="SAM" id="MobiDB-lite"/>
    </source>
</evidence>
<evidence type="ECO:0000313" key="5">
    <source>
        <dbReference type="Proteomes" id="UP000679284"/>
    </source>
</evidence>
<dbReference type="EMBL" id="CP047289">
    <property type="protein sequence ID" value="QUS35608.1"/>
    <property type="molecule type" value="Genomic_DNA"/>
</dbReference>
<proteinExistence type="predicted"/>